<dbReference type="CDD" id="cd01029">
    <property type="entry name" value="TOPRIM_primases"/>
    <property type="match status" value="1"/>
</dbReference>
<dbReference type="InterPro" id="IPR027417">
    <property type="entry name" value="P-loop_NTPase"/>
</dbReference>
<keyword evidence="1" id="KW-0547">Nucleotide-binding</keyword>
<name>A0ABP8SW88_9ACTN</name>
<dbReference type="InterPro" id="IPR045455">
    <property type="entry name" value="NrS-1_pol-like_helicase"/>
</dbReference>
<reference evidence="7" key="1">
    <citation type="journal article" date="2019" name="Int. J. Syst. Evol. Microbiol.">
        <title>The Global Catalogue of Microorganisms (GCM) 10K type strain sequencing project: providing services to taxonomists for standard genome sequencing and annotation.</title>
        <authorList>
            <consortium name="The Broad Institute Genomics Platform"/>
            <consortium name="The Broad Institute Genome Sequencing Center for Infectious Disease"/>
            <person name="Wu L."/>
            <person name="Ma J."/>
        </authorList>
    </citation>
    <scope>NUCLEOTIDE SEQUENCE [LARGE SCALE GENOMIC DNA]</scope>
    <source>
        <strain evidence="7">JCM 3175</strain>
    </source>
</reference>
<dbReference type="Pfam" id="PF12965">
    <property type="entry name" value="DUF3854"/>
    <property type="match status" value="1"/>
</dbReference>
<comment type="caution">
    <text evidence="6">The sequence shown here is derived from an EMBL/GenBank/DDBJ whole genome shotgun (WGS) entry which is preliminary data.</text>
</comment>
<feature type="domain" description="SF3 helicase" evidence="5">
    <location>
        <begin position="468"/>
        <end position="627"/>
    </location>
</feature>
<evidence type="ECO:0000313" key="6">
    <source>
        <dbReference type="EMBL" id="GAA4576916.1"/>
    </source>
</evidence>
<keyword evidence="7" id="KW-1185">Reference proteome</keyword>
<dbReference type="InterPro" id="IPR014818">
    <property type="entry name" value="Phage/plasmid_primase_P4_C"/>
</dbReference>
<dbReference type="PANTHER" id="PTHR35372">
    <property type="entry name" value="ATP BINDING PROTEIN-RELATED"/>
    <property type="match status" value="1"/>
</dbReference>
<evidence type="ECO:0000256" key="1">
    <source>
        <dbReference type="ARBA" id="ARBA00022741"/>
    </source>
</evidence>
<dbReference type="Pfam" id="PF19263">
    <property type="entry name" value="DUF5906"/>
    <property type="match status" value="1"/>
</dbReference>
<keyword evidence="3" id="KW-0067">ATP-binding</keyword>
<dbReference type="InterPro" id="IPR051620">
    <property type="entry name" value="ORF904-like_C"/>
</dbReference>
<evidence type="ECO:0000256" key="3">
    <source>
        <dbReference type="ARBA" id="ARBA00022840"/>
    </source>
</evidence>
<dbReference type="InterPro" id="IPR034154">
    <property type="entry name" value="TOPRIM_DnaG/twinkle"/>
</dbReference>
<dbReference type="Gene3D" id="3.40.50.300">
    <property type="entry name" value="P-loop containing nucleotide triphosphate hydrolases"/>
    <property type="match status" value="1"/>
</dbReference>
<evidence type="ECO:0000313" key="7">
    <source>
        <dbReference type="Proteomes" id="UP001500307"/>
    </source>
</evidence>
<protein>
    <recommendedName>
        <fullName evidence="5">SF3 helicase domain-containing protein</fullName>
    </recommendedName>
</protein>
<feature type="region of interest" description="Disordered" evidence="4">
    <location>
        <begin position="1"/>
        <end position="33"/>
    </location>
</feature>
<dbReference type="Proteomes" id="UP001500307">
    <property type="component" value="Unassembled WGS sequence"/>
</dbReference>
<dbReference type="PANTHER" id="PTHR35372:SF2">
    <property type="entry name" value="SF3 HELICASE DOMAIN-CONTAINING PROTEIN"/>
    <property type="match status" value="1"/>
</dbReference>
<dbReference type="Pfam" id="PF08706">
    <property type="entry name" value="D5_N"/>
    <property type="match status" value="1"/>
</dbReference>
<dbReference type="InterPro" id="IPR006500">
    <property type="entry name" value="Helicase_put_C_phage/plasmid"/>
</dbReference>
<evidence type="ECO:0000259" key="5">
    <source>
        <dbReference type="PROSITE" id="PS51206"/>
    </source>
</evidence>
<dbReference type="InterPro" id="IPR024385">
    <property type="entry name" value="DUF3854"/>
</dbReference>
<evidence type="ECO:0000256" key="4">
    <source>
        <dbReference type="SAM" id="MobiDB-lite"/>
    </source>
</evidence>
<gene>
    <name evidence="6" type="ORF">GCM10023176_49410</name>
</gene>
<dbReference type="SUPFAM" id="SSF52540">
    <property type="entry name" value="P-loop containing nucleoside triphosphate hydrolases"/>
    <property type="match status" value="1"/>
</dbReference>
<accession>A0ABP8SW88</accession>
<proteinExistence type="predicted"/>
<dbReference type="PROSITE" id="PS51206">
    <property type="entry name" value="SF3_HELICASE_1"/>
    <property type="match status" value="1"/>
</dbReference>
<feature type="compositionally biased region" description="Low complexity" evidence="4">
    <location>
        <begin position="12"/>
        <end position="26"/>
    </location>
</feature>
<evidence type="ECO:0000256" key="2">
    <source>
        <dbReference type="ARBA" id="ARBA00022801"/>
    </source>
</evidence>
<sequence length="751" mass="83206">MSAEKSPGTGNRGSQNTMTTTSTNGSRTEEDRSKFAHRLGTNYERELFTESAIAPAVAMERGYLALMRPNGLGNYDNSPIPGLDARDALTKLGFPTWSTREQTYFPGLWIPMHSPIGEKLPGQWKPRNPVAGRDGKKVKYATVRGEGGMRLDVHPRWTRDRGQVDPTKLPAIQDPAVPLWITEGIKKADALTSRDACTVGLLGVFNWRNANGPLGDWEHVRIKGREVYVCFDADAKTKPQVAKAMARLGKWLKDSKGAAKVLYVLPPVIAPGVKGVDDYFAAGGTLTALEREARTTPPRVVSTDADFTDARLVDTLADDLLSGQHIWTRGLGWMAWDGQRWTDTSDESVADAVRRHALTEHADAAVQMRDGVESAAASVEGWRGVLSATRLRNVTSLLRGAVEVRTDAFDADPEHVNTPSGYLDLEAGEVRPVGEDEYPTKVTGARFEREARSAVWDAFLERILPDAEVRGFVQRLLGYSLLGEVREHVMPIFTGEGANGKGTLRDAVMKAFGDYAIEVDPELLMASHNPRHLTFLMELRGRRLVFCSETEKGRKFAESTMKRLVGGDPIQANRMHKDPITFDPSHTLIMCTNHLPQVSGDDPAVWRRILVVPFDVVIPEDERDGRLPRRLMEPDVQAAVLAWVYEGFQAYAKEGLNPPDAVRVRTDAYKNESDLIGRFLAERVEESPASRTTAKELHTAYVEWMRLEGGKDAVPLGNRELGKDLKRRGWEPVKSGGVMVYRGMHLAPEDA</sequence>
<dbReference type="InterPro" id="IPR014015">
    <property type="entry name" value="Helicase_SF3_DNA-vir"/>
</dbReference>
<dbReference type="SMART" id="SM00885">
    <property type="entry name" value="D5_N"/>
    <property type="match status" value="1"/>
</dbReference>
<keyword evidence="2" id="KW-0378">Hydrolase</keyword>
<organism evidence="6 7">
    <name type="scientific">Micromonospora coerulea</name>
    <dbReference type="NCBI Taxonomy" id="47856"/>
    <lineage>
        <taxon>Bacteria</taxon>
        <taxon>Bacillati</taxon>
        <taxon>Actinomycetota</taxon>
        <taxon>Actinomycetes</taxon>
        <taxon>Micromonosporales</taxon>
        <taxon>Micromonosporaceae</taxon>
        <taxon>Micromonospora</taxon>
    </lineage>
</organism>
<dbReference type="NCBIfam" id="TIGR01613">
    <property type="entry name" value="primase_Cterm"/>
    <property type="match status" value="1"/>
</dbReference>
<dbReference type="EMBL" id="BAABGU010000033">
    <property type="protein sequence ID" value="GAA4576916.1"/>
    <property type="molecule type" value="Genomic_DNA"/>
</dbReference>